<proteinExistence type="predicted"/>
<reference evidence="1 2" key="1">
    <citation type="submission" date="2019-07" db="EMBL/GenBank/DDBJ databases">
        <title>Genomes of Cafeteria roenbergensis.</title>
        <authorList>
            <person name="Fischer M.G."/>
            <person name="Hackl T."/>
            <person name="Roman M."/>
        </authorList>
    </citation>
    <scope>NUCLEOTIDE SEQUENCE [LARGE SCALE GENOMIC DNA]</scope>
    <source>
        <strain evidence="1 2">BVI</strain>
    </source>
</reference>
<evidence type="ECO:0000313" key="1">
    <source>
        <dbReference type="EMBL" id="KAA0150602.1"/>
    </source>
</evidence>
<keyword evidence="2" id="KW-1185">Reference proteome</keyword>
<protein>
    <submittedName>
        <fullName evidence="1">Uncharacterized protein</fullName>
    </submittedName>
</protein>
<dbReference type="AlphaFoldDB" id="A0A5A8CCA1"/>
<gene>
    <name evidence="1" type="ORF">FNF29_05177</name>
</gene>
<dbReference type="Proteomes" id="UP000323011">
    <property type="component" value="Unassembled WGS sequence"/>
</dbReference>
<dbReference type="EMBL" id="VLTN01000033">
    <property type="protein sequence ID" value="KAA0150602.1"/>
    <property type="molecule type" value="Genomic_DNA"/>
</dbReference>
<accession>A0A5A8CCA1</accession>
<comment type="caution">
    <text evidence="1">The sequence shown here is derived from an EMBL/GenBank/DDBJ whole genome shotgun (WGS) entry which is preliminary data.</text>
</comment>
<name>A0A5A8CCA1_CAFRO</name>
<sequence>MASRVNQDQRLEERAASLGLPVDEFAALVRAEMDRMRAGRAASDAAPSPGAEAPAGCQGAAFACHRGRV</sequence>
<evidence type="ECO:0000313" key="2">
    <source>
        <dbReference type="Proteomes" id="UP000323011"/>
    </source>
</evidence>
<organism evidence="1 2">
    <name type="scientific">Cafeteria roenbergensis</name>
    <name type="common">Marine flagellate</name>
    <dbReference type="NCBI Taxonomy" id="33653"/>
    <lineage>
        <taxon>Eukaryota</taxon>
        <taxon>Sar</taxon>
        <taxon>Stramenopiles</taxon>
        <taxon>Bigyra</taxon>
        <taxon>Opalozoa</taxon>
        <taxon>Bicosoecida</taxon>
        <taxon>Cafeteriaceae</taxon>
        <taxon>Cafeteria</taxon>
    </lineage>
</organism>